<dbReference type="Gene3D" id="3.30.565.10">
    <property type="entry name" value="Histidine kinase-like ATPase, C-terminal domain"/>
    <property type="match status" value="1"/>
</dbReference>
<dbReference type="InterPro" id="IPR005467">
    <property type="entry name" value="His_kinase_dom"/>
</dbReference>
<dbReference type="PANTHER" id="PTHR45436:SF5">
    <property type="entry name" value="SENSOR HISTIDINE KINASE TRCS"/>
    <property type="match status" value="1"/>
</dbReference>
<keyword evidence="17" id="KW-1185">Reference proteome</keyword>
<evidence type="ECO:0000259" key="14">
    <source>
        <dbReference type="PROSITE" id="PS50109"/>
    </source>
</evidence>
<sequence length="459" mass="49523">MVQRLVLTALTWSAALLLVGALALTLLFRQTILSDLDNRLADVAEYLIVSAEVQPDGSIELARPPSDTRYTQILSGRYWQIGRSGDGEAGPVLARSRSLWDETLELPGALAGEALARRGQSVTGDIRGPGGEPLRVVVRAIQLAGLDAPVLVAVGEDRRPADRRVTQFALLSLALFALFALALVAGIVVQVRVGLAPVLRMGRAVSEVRDGRRERVSGAYPDELLPLAGELNALLDHSREVVERARTHVGNLAHALKTPITVLSNEARGEEGPLAELVRRQSETMSAQVEHHLRRARAAANARAIGARTPVAPVLDDLGRTLAKIHKRRGIEIEWEAPADLVFRGERQDFEDLVGNLLDNACKWAARQVRMSARELEPGRFELVIEDDGPGLSKEARVQALERGVRLDEQAPGTGLGLAIVNDLAKAYGGHLVLETAELGGLRVRLQLPAAASGAQTTR</sequence>
<keyword evidence="11" id="KW-0902">Two-component regulatory system</keyword>
<evidence type="ECO:0000256" key="10">
    <source>
        <dbReference type="ARBA" id="ARBA00022989"/>
    </source>
</evidence>
<evidence type="ECO:0000256" key="7">
    <source>
        <dbReference type="ARBA" id="ARBA00022741"/>
    </source>
</evidence>
<dbReference type="OrthoDB" id="9804645at2"/>
<dbReference type="Gene3D" id="1.10.287.130">
    <property type="match status" value="1"/>
</dbReference>
<organism evidence="16 17">
    <name type="scientific">Marinicauda algicola</name>
    <dbReference type="NCBI Taxonomy" id="2029849"/>
    <lineage>
        <taxon>Bacteria</taxon>
        <taxon>Pseudomonadati</taxon>
        <taxon>Pseudomonadota</taxon>
        <taxon>Alphaproteobacteria</taxon>
        <taxon>Maricaulales</taxon>
        <taxon>Maricaulaceae</taxon>
        <taxon>Marinicauda</taxon>
    </lineage>
</organism>
<evidence type="ECO:0000256" key="13">
    <source>
        <dbReference type="SAM" id="Phobius"/>
    </source>
</evidence>
<dbReference type="InterPro" id="IPR058619">
    <property type="entry name" value="PhoQ/CarS-like_HATPase"/>
</dbReference>
<evidence type="ECO:0000256" key="11">
    <source>
        <dbReference type="ARBA" id="ARBA00023012"/>
    </source>
</evidence>
<comment type="catalytic activity">
    <reaction evidence="1">
        <text>ATP + protein L-histidine = ADP + protein N-phospho-L-histidine.</text>
        <dbReference type="EC" id="2.7.13.3"/>
    </reaction>
</comment>
<evidence type="ECO:0000313" key="17">
    <source>
        <dbReference type="Proteomes" id="UP000308054"/>
    </source>
</evidence>
<dbReference type="PRINTS" id="PR00344">
    <property type="entry name" value="BCTRLSENSOR"/>
</dbReference>
<dbReference type="EMBL" id="SRXW01000001">
    <property type="protein sequence ID" value="TGY90747.1"/>
    <property type="molecule type" value="Genomic_DNA"/>
</dbReference>
<feature type="transmembrane region" description="Helical" evidence="13">
    <location>
        <begin position="168"/>
        <end position="191"/>
    </location>
</feature>
<keyword evidence="5" id="KW-0808">Transferase</keyword>
<dbReference type="PANTHER" id="PTHR45436">
    <property type="entry name" value="SENSOR HISTIDINE KINASE YKOH"/>
    <property type="match status" value="1"/>
</dbReference>
<dbReference type="Pfam" id="PF02518">
    <property type="entry name" value="HATPase_c"/>
    <property type="match status" value="1"/>
</dbReference>
<dbReference type="PROSITE" id="PS50109">
    <property type="entry name" value="HIS_KIN"/>
    <property type="match status" value="1"/>
</dbReference>
<keyword evidence="12 13" id="KW-0472">Membrane</keyword>
<accession>A0A4S2H4Z8</accession>
<dbReference type="CDD" id="cd16954">
    <property type="entry name" value="HATPase_PhoQ-like"/>
    <property type="match status" value="1"/>
</dbReference>
<evidence type="ECO:0000256" key="1">
    <source>
        <dbReference type="ARBA" id="ARBA00000085"/>
    </source>
</evidence>
<evidence type="ECO:0000313" key="16">
    <source>
        <dbReference type="EMBL" id="TGY90747.1"/>
    </source>
</evidence>
<proteinExistence type="predicted"/>
<keyword evidence="8 16" id="KW-0418">Kinase</keyword>
<evidence type="ECO:0000256" key="5">
    <source>
        <dbReference type="ARBA" id="ARBA00022679"/>
    </source>
</evidence>
<keyword evidence="6 13" id="KW-0812">Transmembrane</keyword>
<evidence type="ECO:0000256" key="6">
    <source>
        <dbReference type="ARBA" id="ARBA00022692"/>
    </source>
</evidence>
<dbReference type="InterPro" id="IPR003660">
    <property type="entry name" value="HAMP_dom"/>
</dbReference>
<dbReference type="SMART" id="SM00387">
    <property type="entry name" value="HATPase_c"/>
    <property type="match status" value="1"/>
</dbReference>
<dbReference type="GO" id="GO:0000160">
    <property type="term" value="P:phosphorelay signal transduction system"/>
    <property type="evidence" value="ECO:0007669"/>
    <property type="project" value="UniProtKB-KW"/>
</dbReference>
<feature type="domain" description="Histidine kinase" evidence="14">
    <location>
        <begin position="251"/>
        <end position="452"/>
    </location>
</feature>
<comment type="caution">
    <text evidence="16">The sequence shown here is derived from an EMBL/GenBank/DDBJ whole genome shotgun (WGS) entry which is preliminary data.</text>
</comment>
<dbReference type="InterPro" id="IPR050428">
    <property type="entry name" value="TCS_sensor_his_kinase"/>
</dbReference>
<evidence type="ECO:0000256" key="4">
    <source>
        <dbReference type="ARBA" id="ARBA00022553"/>
    </source>
</evidence>
<dbReference type="AlphaFoldDB" id="A0A4S2H4Z8"/>
<evidence type="ECO:0000259" key="15">
    <source>
        <dbReference type="PROSITE" id="PS50885"/>
    </source>
</evidence>
<dbReference type="SUPFAM" id="SSF55874">
    <property type="entry name" value="ATPase domain of HSP90 chaperone/DNA topoisomerase II/histidine kinase"/>
    <property type="match status" value="1"/>
</dbReference>
<evidence type="ECO:0000256" key="12">
    <source>
        <dbReference type="ARBA" id="ARBA00023136"/>
    </source>
</evidence>
<dbReference type="InterPro" id="IPR003594">
    <property type="entry name" value="HATPase_dom"/>
</dbReference>
<keyword evidence="10 13" id="KW-1133">Transmembrane helix</keyword>
<dbReference type="PROSITE" id="PS50885">
    <property type="entry name" value="HAMP"/>
    <property type="match status" value="1"/>
</dbReference>
<evidence type="ECO:0000256" key="8">
    <source>
        <dbReference type="ARBA" id="ARBA00022777"/>
    </source>
</evidence>
<evidence type="ECO:0000256" key="9">
    <source>
        <dbReference type="ARBA" id="ARBA00022840"/>
    </source>
</evidence>
<gene>
    <name evidence="16" type="ORF">E5163_02245</name>
</gene>
<name>A0A4S2H4Z8_9PROT</name>
<dbReference type="GO" id="GO:0005886">
    <property type="term" value="C:plasma membrane"/>
    <property type="evidence" value="ECO:0007669"/>
    <property type="project" value="TreeGrafter"/>
</dbReference>
<comment type="subcellular location">
    <subcellularLocation>
        <location evidence="2">Membrane</location>
    </subcellularLocation>
</comment>
<keyword evidence="9" id="KW-0067">ATP-binding</keyword>
<dbReference type="Proteomes" id="UP000308054">
    <property type="component" value="Unassembled WGS sequence"/>
</dbReference>
<keyword evidence="4" id="KW-0597">Phosphoprotein</keyword>
<evidence type="ECO:0000256" key="2">
    <source>
        <dbReference type="ARBA" id="ARBA00004370"/>
    </source>
</evidence>
<feature type="domain" description="HAMP" evidence="15">
    <location>
        <begin position="192"/>
        <end position="243"/>
    </location>
</feature>
<protein>
    <recommendedName>
        <fullName evidence="3">histidine kinase</fullName>
        <ecNumber evidence="3">2.7.13.3</ecNumber>
    </recommendedName>
</protein>
<dbReference type="InterPro" id="IPR036890">
    <property type="entry name" value="HATPase_C_sf"/>
</dbReference>
<dbReference type="InterPro" id="IPR004358">
    <property type="entry name" value="Sig_transdc_His_kin-like_C"/>
</dbReference>
<reference evidence="16 17" key="1">
    <citation type="journal article" date="2017" name="Int. J. Syst. Evol. Microbiol.">
        <title>Marinicauda algicola sp. nov., isolated from a marine red alga Rhodosorus marinus.</title>
        <authorList>
            <person name="Jeong S.E."/>
            <person name="Jeon S.H."/>
            <person name="Chun B.H."/>
            <person name="Kim D.W."/>
            <person name="Jeon C.O."/>
        </authorList>
    </citation>
    <scope>NUCLEOTIDE SEQUENCE [LARGE SCALE GENOMIC DNA]</scope>
    <source>
        <strain evidence="16 17">JCM 31718</strain>
    </source>
</reference>
<evidence type="ECO:0000256" key="3">
    <source>
        <dbReference type="ARBA" id="ARBA00012438"/>
    </source>
</evidence>
<dbReference type="EC" id="2.7.13.3" evidence="3"/>
<dbReference type="GO" id="GO:0004673">
    <property type="term" value="F:protein histidine kinase activity"/>
    <property type="evidence" value="ECO:0007669"/>
    <property type="project" value="UniProtKB-EC"/>
</dbReference>
<keyword evidence="7" id="KW-0547">Nucleotide-binding</keyword>